<organism evidence="2 3">
    <name type="scientific">Boletus reticuloceps</name>
    <dbReference type="NCBI Taxonomy" id="495285"/>
    <lineage>
        <taxon>Eukaryota</taxon>
        <taxon>Fungi</taxon>
        <taxon>Dikarya</taxon>
        <taxon>Basidiomycota</taxon>
        <taxon>Agaricomycotina</taxon>
        <taxon>Agaricomycetes</taxon>
        <taxon>Agaricomycetidae</taxon>
        <taxon>Boletales</taxon>
        <taxon>Boletineae</taxon>
        <taxon>Boletaceae</taxon>
        <taxon>Boletoideae</taxon>
        <taxon>Boletus</taxon>
    </lineage>
</organism>
<keyword evidence="3" id="KW-1185">Reference proteome</keyword>
<dbReference type="AlphaFoldDB" id="A0A8I2YDY2"/>
<protein>
    <submittedName>
        <fullName evidence="2">Uncharacterized protein</fullName>
    </submittedName>
</protein>
<feature type="region of interest" description="Disordered" evidence="1">
    <location>
        <begin position="376"/>
        <end position="458"/>
    </location>
</feature>
<feature type="region of interest" description="Disordered" evidence="1">
    <location>
        <begin position="342"/>
        <end position="361"/>
    </location>
</feature>
<comment type="caution">
    <text evidence="2">The sequence shown here is derived from an EMBL/GenBank/DDBJ whole genome shotgun (WGS) entry which is preliminary data.</text>
</comment>
<dbReference type="OrthoDB" id="3220614at2759"/>
<gene>
    <name evidence="2" type="ORF">JVT61DRAFT_12328</name>
</gene>
<dbReference type="InterPro" id="IPR046521">
    <property type="entry name" value="DUF6698"/>
</dbReference>
<proteinExistence type="predicted"/>
<evidence type="ECO:0000313" key="2">
    <source>
        <dbReference type="EMBL" id="KAG6370181.1"/>
    </source>
</evidence>
<evidence type="ECO:0000313" key="3">
    <source>
        <dbReference type="Proteomes" id="UP000683000"/>
    </source>
</evidence>
<feature type="compositionally biased region" description="Acidic residues" evidence="1">
    <location>
        <begin position="441"/>
        <end position="450"/>
    </location>
</feature>
<feature type="compositionally biased region" description="Low complexity" evidence="1">
    <location>
        <begin position="346"/>
        <end position="355"/>
    </location>
</feature>
<reference evidence="2" key="1">
    <citation type="submission" date="2021-03" db="EMBL/GenBank/DDBJ databases">
        <title>Evolutionary innovations through gain and loss of genes in the ectomycorrhizal Boletales.</title>
        <authorList>
            <person name="Wu G."/>
            <person name="Miyauchi S."/>
            <person name="Morin E."/>
            <person name="Yang Z.-L."/>
            <person name="Xu J."/>
            <person name="Martin F.M."/>
        </authorList>
    </citation>
    <scope>NUCLEOTIDE SEQUENCE</scope>
    <source>
        <strain evidence="2">BR01</strain>
    </source>
</reference>
<feature type="compositionally biased region" description="Polar residues" evidence="1">
    <location>
        <begin position="381"/>
        <end position="400"/>
    </location>
</feature>
<name>A0A8I2YDY2_9AGAM</name>
<evidence type="ECO:0000256" key="1">
    <source>
        <dbReference type="SAM" id="MobiDB-lite"/>
    </source>
</evidence>
<dbReference type="Proteomes" id="UP000683000">
    <property type="component" value="Unassembled WGS sequence"/>
</dbReference>
<accession>A0A8I2YDY2</accession>
<sequence>MPSHHRFSEADSPVEKVFISAGRTIARCIDLWCDVEKVITIAKMIEQDEDSKAGKLKEDKTIKQVRDDRLKEYDEEARHYYLTTYRKILQITPGLAPLIADPKRSTELVNITRKMVDIINNTRSIDTTKLKSYIAQYAAPEPNKAALDPPIVNINGRDQLGLKHPVLARFICPMEALAAFDENPDKTLELLQHGKIPMRAENFPSVFWSGDKYPGDSYDPEDMCKGLFRGYMLVRIARHIFLGPTSALNAALKKGTKSCNAFLHDMTTVEPEHIAYVCVQTRFAISSMPCWSEQDGQFSFRELYRLVVYFIENAVDVGWKEELLQWWNLQMFGNKRGRGFEGRAKSNCNSASSSSPGGVGMLGRMRAQMEARMAAKRLTTGDPSTRPESSDTDLASSQDRQAPPPPFSSDQGGARSLPLPCHEFLLTHSPMAKGTKRAADELDNEGDSEAEASRKRKV</sequence>
<dbReference type="EMBL" id="JAGFBS010000055">
    <property type="protein sequence ID" value="KAG6370181.1"/>
    <property type="molecule type" value="Genomic_DNA"/>
</dbReference>
<dbReference type="Pfam" id="PF20414">
    <property type="entry name" value="DUF6698"/>
    <property type="match status" value="1"/>
</dbReference>